<sequence length="70" mass="7038">MSLRPAARACARPVLGGLLIAGSAVAVHSVFDAPLPTLLVGGAVAALLYLPVVYPMRAMLPGRAKEGATA</sequence>
<comment type="caution">
    <text evidence="2">The sequence shown here is derived from an EMBL/GenBank/DDBJ whole genome shotgun (WGS) entry which is preliminary data.</text>
</comment>
<evidence type="ECO:0000256" key="1">
    <source>
        <dbReference type="SAM" id="Phobius"/>
    </source>
</evidence>
<keyword evidence="3" id="KW-1185">Reference proteome</keyword>
<accession>A0ABW2U060</accession>
<reference evidence="3" key="1">
    <citation type="journal article" date="2019" name="Int. J. Syst. Evol. Microbiol.">
        <title>The Global Catalogue of Microorganisms (GCM) 10K type strain sequencing project: providing services to taxonomists for standard genome sequencing and annotation.</title>
        <authorList>
            <consortium name="The Broad Institute Genomics Platform"/>
            <consortium name="The Broad Institute Genome Sequencing Center for Infectious Disease"/>
            <person name="Wu L."/>
            <person name="Ma J."/>
        </authorList>
    </citation>
    <scope>NUCLEOTIDE SEQUENCE [LARGE SCALE GENOMIC DNA]</scope>
    <source>
        <strain evidence="3">JCM 17695</strain>
    </source>
</reference>
<dbReference type="EMBL" id="JBHTEY010000004">
    <property type="protein sequence ID" value="MFC7618123.1"/>
    <property type="molecule type" value="Genomic_DNA"/>
</dbReference>
<keyword evidence="1" id="KW-1133">Transmembrane helix</keyword>
<keyword evidence="1" id="KW-0812">Transmembrane</keyword>
<evidence type="ECO:0000313" key="2">
    <source>
        <dbReference type="EMBL" id="MFC7618123.1"/>
    </source>
</evidence>
<feature type="transmembrane region" description="Helical" evidence="1">
    <location>
        <begin position="12"/>
        <end position="31"/>
    </location>
</feature>
<organism evidence="2 3">
    <name type="scientific">Actinokineospora soli</name>
    <dbReference type="NCBI Taxonomy" id="1048753"/>
    <lineage>
        <taxon>Bacteria</taxon>
        <taxon>Bacillati</taxon>
        <taxon>Actinomycetota</taxon>
        <taxon>Actinomycetes</taxon>
        <taxon>Pseudonocardiales</taxon>
        <taxon>Pseudonocardiaceae</taxon>
        <taxon>Actinokineospora</taxon>
    </lineage>
</organism>
<feature type="transmembrane region" description="Helical" evidence="1">
    <location>
        <begin position="37"/>
        <end position="56"/>
    </location>
</feature>
<protein>
    <submittedName>
        <fullName evidence="2">Uncharacterized protein</fullName>
    </submittedName>
</protein>
<name>A0ABW2U060_9PSEU</name>
<dbReference type="Proteomes" id="UP001596512">
    <property type="component" value="Unassembled WGS sequence"/>
</dbReference>
<evidence type="ECO:0000313" key="3">
    <source>
        <dbReference type="Proteomes" id="UP001596512"/>
    </source>
</evidence>
<gene>
    <name evidence="2" type="ORF">ACFQV2_36795</name>
</gene>
<proteinExistence type="predicted"/>
<keyword evidence="1" id="KW-0472">Membrane</keyword>